<evidence type="ECO:0000256" key="9">
    <source>
        <dbReference type="NCBIfam" id="TIGR00751"/>
    </source>
</evidence>
<dbReference type="InterPro" id="IPR044878">
    <property type="entry name" value="UbiA_sf"/>
</dbReference>
<dbReference type="Gene3D" id="1.10.357.140">
    <property type="entry name" value="UbiA prenyltransferase"/>
    <property type="match status" value="1"/>
</dbReference>
<comment type="similarity">
    <text evidence="8">Belongs to the MenA family. Type 1 subfamily.</text>
</comment>
<evidence type="ECO:0000256" key="3">
    <source>
        <dbReference type="ARBA" id="ARBA00022475"/>
    </source>
</evidence>
<keyword evidence="4 8" id="KW-0808">Transferase</keyword>
<feature type="transmembrane region" description="Helical" evidence="8">
    <location>
        <begin position="123"/>
        <end position="142"/>
    </location>
</feature>
<protein>
    <recommendedName>
        <fullName evidence="8 9">1,4-dihydroxy-2-naphthoate octaprenyltransferase</fullName>
        <shortName evidence="8">DHNA-octaprenyltransferase</shortName>
        <ecNumber evidence="8 9">2.5.1.74</ecNumber>
    </recommendedName>
</protein>
<feature type="transmembrane region" description="Helical" evidence="8">
    <location>
        <begin position="100"/>
        <end position="117"/>
    </location>
</feature>
<dbReference type="PIRSF" id="PIRSF005355">
    <property type="entry name" value="UBIAD1"/>
    <property type="match status" value="1"/>
</dbReference>
<comment type="pathway">
    <text evidence="8">Quinol/quinone metabolism; menaquinone biosynthesis; menaquinol from 1,4-dihydroxy-2-naphthoate: step 1/2.</text>
</comment>
<dbReference type="RefSeq" id="WP_159523680.1">
    <property type="nucleotide sequence ID" value="NZ_CP053642.1"/>
</dbReference>
<dbReference type="UniPathway" id="UPA00079">
    <property type="reaction ID" value="UER00168"/>
</dbReference>
<evidence type="ECO:0000256" key="4">
    <source>
        <dbReference type="ARBA" id="ARBA00022679"/>
    </source>
</evidence>
<dbReference type="PANTHER" id="PTHR13929:SF0">
    <property type="entry name" value="UBIA PRENYLTRANSFERASE DOMAIN-CONTAINING PROTEIN 1"/>
    <property type="match status" value="1"/>
</dbReference>
<dbReference type="NCBIfam" id="TIGR00751">
    <property type="entry name" value="menA"/>
    <property type="match status" value="1"/>
</dbReference>
<feature type="transmembrane region" description="Helical" evidence="8">
    <location>
        <begin position="154"/>
        <end position="173"/>
    </location>
</feature>
<keyword evidence="3 8" id="KW-1003">Cell membrane</keyword>
<keyword evidence="5 8" id="KW-0812">Transmembrane</keyword>
<dbReference type="EC" id="2.5.1.74" evidence="8 9"/>
<reference evidence="10 11" key="1">
    <citation type="submission" date="2020-05" db="EMBL/GenBank/DDBJ databases">
        <title>Actinomyces sp. zg-325.</title>
        <authorList>
            <person name="Yang C."/>
        </authorList>
    </citation>
    <scope>NUCLEOTIDE SEQUENCE [LARGE SCALE GENOMIC DNA]</scope>
    <source>
        <strain evidence="11">zg-325</strain>
    </source>
</reference>
<feature type="transmembrane region" description="Helical" evidence="8">
    <location>
        <begin position="251"/>
        <end position="273"/>
    </location>
</feature>
<gene>
    <name evidence="8" type="primary">menA</name>
    <name evidence="10" type="ORF">HPC72_01545</name>
</gene>
<comment type="catalytic activity">
    <reaction evidence="8">
        <text>an all-trans-polyprenyl diphosphate + 1,4-dihydroxy-2-naphthoate + H(+) = a 2-demethylmenaquinol + CO2 + diphosphate</text>
        <dbReference type="Rhea" id="RHEA:26478"/>
        <dbReference type="Rhea" id="RHEA-COMP:9563"/>
        <dbReference type="Rhea" id="RHEA-COMP:9564"/>
        <dbReference type="ChEBI" id="CHEBI:11173"/>
        <dbReference type="ChEBI" id="CHEBI:15378"/>
        <dbReference type="ChEBI" id="CHEBI:16526"/>
        <dbReference type="ChEBI" id="CHEBI:33019"/>
        <dbReference type="ChEBI" id="CHEBI:55437"/>
        <dbReference type="ChEBI" id="CHEBI:58914"/>
        <dbReference type="EC" id="2.5.1.74"/>
    </reaction>
</comment>
<accession>A0A6M8B883</accession>
<dbReference type="GO" id="GO:0042371">
    <property type="term" value="P:vitamin K biosynthetic process"/>
    <property type="evidence" value="ECO:0007669"/>
    <property type="project" value="TreeGrafter"/>
</dbReference>
<dbReference type="Pfam" id="PF01040">
    <property type="entry name" value="UbiA"/>
    <property type="match status" value="1"/>
</dbReference>
<evidence type="ECO:0000313" key="11">
    <source>
        <dbReference type="Proteomes" id="UP000504752"/>
    </source>
</evidence>
<dbReference type="EMBL" id="CP053642">
    <property type="protein sequence ID" value="QKD79115.1"/>
    <property type="molecule type" value="Genomic_DNA"/>
</dbReference>
<feature type="transmembrane region" description="Helical" evidence="8">
    <location>
        <begin position="294"/>
        <end position="313"/>
    </location>
</feature>
<dbReference type="CDD" id="cd13962">
    <property type="entry name" value="PT_UbiA_UBIAD1"/>
    <property type="match status" value="1"/>
</dbReference>
<dbReference type="AlphaFoldDB" id="A0A6M8B883"/>
<proteinExistence type="inferred from homology"/>
<evidence type="ECO:0000256" key="8">
    <source>
        <dbReference type="HAMAP-Rule" id="MF_01937"/>
    </source>
</evidence>
<dbReference type="InterPro" id="IPR026046">
    <property type="entry name" value="UBIAD1"/>
</dbReference>
<feature type="transmembrane region" description="Helical" evidence="8">
    <location>
        <begin position="226"/>
        <end position="245"/>
    </location>
</feature>
<name>A0A6M8B883_9ACTO</name>
<evidence type="ECO:0000313" key="10">
    <source>
        <dbReference type="EMBL" id="QKD79115.1"/>
    </source>
</evidence>
<dbReference type="GO" id="GO:0005886">
    <property type="term" value="C:plasma membrane"/>
    <property type="evidence" value="ECO:0007669"/>
    <property type="project" value="UniProtKB-SubCell"/>
</dbReference>
<dbReference type="PANTHER" id="PTHR13929">
    <property type="entry name" value="1,4-DIHYDROXY-2-NAPHTHOATE OCTAPRENYLTRANSFERASE"/>
    <property type="match status" value="1"/>
</dbReference>
<dbReference type="GO" id="GO:0009234">
    <property type="term" value="P:menaquinone biosynthetic process"/>
    <property type="evidence" value="ECO:0007669"/>
    <property type="project" value="UniProtKB-UniRule"/>
</dbReference>
<dbReference type="Proteomes" id="UP000504752">
    <property type="component" value="Chromosome"/>
</dbReference>
<evidence type="ECO:0000256" key="7">
    <source>
        <dbReference type="ARBA" id="ARBA00023136"/>
    </source>
</evidence>
<keyword evidence="11" id="KW-1185">Reference proteome</keyword>
<dbReference type="InterPro" id="IPR004657">
    <property type="entry name" value="MenA"/>
</dbReference>
<sequence>MSRPVHQESPVRATNWAEVVRLRTLPAAVAPVLLGAGAATSLGVGSLLRTLLAAGVALALQIGCNLANDYSDGVRGTDDQRTGPPRLTASGQVAPRAVKLAAFACFGIAAALGLALVALTGQWWLIGVGVAAVAAAWFYTGGPRPYGYAGLGEVFVFVFFGLVATCGTAYVQGGAVPGWLWLAACGIGLIACSLLMVNNLRDINTDPVHGKRTLAVRLGESRARRAYTVMVLMPVLIAAGSLVWAHTAVGGAWDVVAIVDVVCPLVIVFPFAWRATTAVRAGATGHELIGSLRNAGQYELVYGVVIGLAFLIVGT</sequence>
<comment type="subcellular location">
    <subcellularLocation>
        <location evidence="8">Cell membrane</location>
        <topology evidence="8">Multi-pass membrane protein</topology>
    </subcellularLocation>
    <subcellularLocation>
        <location evidence="1">Membrane</location>
        <topology evidence="1">Multi-pass membrane protein</topology>
    </subcellularLocation>
</comment>
<evidence type="ECO:0000256" key="1">
    <source>
        <dbReference type="ARBA" id="ARBA00004141"/>
    </source>
</evidence>
<dbReference type="InterPro" id="IPR000537">
    <property type="entry name" value="UbiA_prenyltransferase"/>
</dbReference>
<dbReference type="HAMAP" id="MF_01937">
    <property type="entry name" value="MenA_1"/>
    <property type="match status" value="1"/>
</dbReference>
<dbReference type="KEGG" id="amam:HPC72_01545"/>
<feature type="transmembrane region" description="Helical" evidence="8">
    <location>
        <begin position="179"/>
        <end position="197"/>
    </location>
</feature>
<organism evidence="10 11">
    <name type="scientific">Actinomyces marmotae</name>
    <dbReference type="NCBI Taxonomy" id="2737173"/>
    <lineage>
        <taxon>Bacteria</taxon>
        <taxon>Bacillati</taxon>
        <taxon>Actinomycetota</taxon>
        <taxon>Actinomycetes</taxon>
        <taxon>Actinomycetales</taxon>
        <taxon>Actinomycetaceae</taxon>
        <taxon>Actinomyces</taxon>
    </lineage>
</organism>
<keyword evidence="2 8" id="KW-0474">Menaquinone biosynthesis</keyword>
<evidence type="ECO:0000256" key="2">
    <source>
        <dbReference type="ARBA" id="ARBA00022428"/>
    </source>
</evidence>
<dbReference type="GO" id="GO:0046428">
    <property type="term" value="F:1,4-dihydroxy-2-naphthoate polyprenyltransferase activity"/>
    <property type="evidence" value="ECO:0007669"/>
    <property type="project" value="UniProtKB-UniRule"/>
</dbReference>
<evidence type="ECO:0000256" key="5">
    <source>
        <dbReference type="ARBA" id="ARBA00022692"/>
    </source>
</evidence>
<keyword evidence="7 8" id="KW-0472">Membrane</keyword>
<evidence type="ECO:0000256" key="6">
    <source>
        <dbReference type="ARBA" id="ARBA00022989"/>
    </source>
</evidence>
<dbReference type="NCBIfam" id="NF004751">
    <property type="entry name" value="PRK06080.1-3"/>
    <property type="match status" value="1"/>
</dbReference>
<keyword evidence="6 8" id="KW-1133">Transmembrane helix</keyword>
<comment type="function">
    <text evidence="8">Conversion of 1,4-dihydroxy-2-naphthoate (DHNA) to demethylmenaquinone (DMK).</text>
</comment>